<keyword evidence="2" id="KW-0472">Membrane</keyword>
<keyword evidence="7" id="KW-1185">Reference proteome</keyword>
<dbReference type="InterPro" id="IPR036779">
    <property type="entry name" value="LysM_dom_sf"/>
</dbReference>
<feature type="compositionally biased region" description="Low complexity" evidence="1">
    <location>
        <begin position="224"/>
        <end position="248"/>
    </location>
</feature>
<comment type="caution">
    <text evidence="5">The sequence shown here is derived from an EMBL/GenBank/DDBJ whole genome shotgun (WGS) entry which is preliminary data.</text>
</comment>
<dbReference type="InterPro" id="IPR052196">
    <property type="entry name" value="Bact_Kbp"/>
</dbReference>
<dbReference type="EMBL" id="JACCBK010000001">
    <property type="protein sequence ID" value="NYD85186.1"/>
    <property type="molecule type" value="Genomic_DNA"/>
</dbReference>
<dbReference type="PROSITE" id="PS51782">
    <property type="entry name" value="LYSM"/>
    <property type="match status" value="1"/>
</dbReference>
<reference evidence="4 7" key="2">
    <citation type="submission" date="2021-01" db="EMBL/GenBank/DDBJ databases">
        <title>Whole genome shotgun sequence of Cellulomonas oligotrophica NBRC 109435.</title>
        <authorList>
            <person name="Komaki H."/>
            <person name="Tamura T."/>
        </authorList>
    </citation>
    <scope>NUCLEOTIDE SEQUENCE [LARGE SCALE GENOMIC DNA]</scope>
    <source>
        <strain evidence="4 7">NBRC 109435</strain>
    </source>
</reference>
<accession>A0A7Y9FFP8</accession>
<evidence type="ECO:0000313" key="7">
    <source>
        <dbReference type="Proteomes" id="UP000618382"/>
    </source>
</evidence>
<feature type="transmembrane region" description="Helical" evidence="2">
    <location>
        <begin position="99"/>
        <end position="120"/>
    </location>
</feature>
<evidence type="ECO:0000256" key="2">
    <source>
        <dbReference type="SAM" id="Phobius"/>
    </source>
</evidence>
<keyword evidence="2" id="KW-1133">Transmembrane helix</keyword>
<keyword evidence="2" id="KW-0812">Transmembrane</keyword>
<feature type="region of interest" description="Disordered" evidence="1">
    <location>
        <begin position="120"/>
        <end position="248"/>
    </location>
</feature>
<reference evidence="5 6" key="1">
    <citation type="submission" date="2020-07" db="EMBL/GenBank/DDBJ databases">
        <title>Sequencing the genomes of 1000 actinobacteria strains.</title>
        <authorList>
            <person name="Klenk H.-P."/>
        </authorList>
    </citation>
    <scope>NUCLEOTIDE SEQUENCE [LARGE SCALE GENOMIC DNA]</scope>
    <source>
        <strain evidence="5 6">DSM 24482</strain>
    </source>
</reference>
<dbReference type="AlphaFoldDB" id="A0A7Y9FFP8"/>
<feature type="transmembrane region" description="Helical" evidence="2">
    <location>
        <begin position="49"/>
        <end position="78"/>
    </location>
</feature>
<proteinExistence type="predicted"/>
<feature type="compositionally biased region" description="Low complexity" evidence="1">
    <location>
        <begin position="190"/>
        <end position="212"/>
    </location>
</feature>
<dbReference type="Proteomes" id="UP000577956">
    <property type="component" value="Unassembled WGS sequence"/>
</dbReference>
<dbReference type="PANTHER" id="PTHR34700">
    <property type="entry name" value="POTASSIUM BINDING PROTEIN KBP"/>
    <property type="match status" value="1"/>
</dbReference>
<dbReference type="InterPro" id="IPR018392">
    <property type="entry name" value="LysM"/>
</dbReference>
<feature type="domain" description="LysM" evidence="3">
    <location>
        <begin position="266"/>
        <end position="323"/>
    </location>
</feature>
<name>A0A7Y9FFP8_9CELL</name>
<organism evidence="5 6">
    <name type="scientific">Cellulomonas oligotrophica</name>
    <dbReference type="NCBI Taxonomy" id="931536"/>
    <lineage>
        <taxon>Bacteria</taxon>
        <taxon>Bacillati</taxon>
        <taxon>Actinomycetota</taxon>
        <taxon>Actinomycetes</taxon>
        <taxon>Micrococcales</taxon>
        <taxon>Cellulomonadaceae</taxon>
        <taxon>Cellulomonas</taxon>
    </lineage>
</organism>
<evidence type="ECO:0000256" key="1">
    <source>
        <dbReference type="SAM" id="MobiDB-lite"/>
    </source>
</evidence>
<dbReference type="PANTHER" id="PTHR34700:SF4">
    <property type="entry name" value="PHAGE-LIKE ELEMENT PBSX PROTEIN XKDP"/>
    <property type="match status" value="1"/>
</dbReference>
<dbReference type="Proteomes" id="UP000618382">
    <property type="component" value="Unassembled WGS sequence"/>
</dbReference>
<dbReference type="SMART" id="SM00257">
    <property type="entry name" value="LysM"/>
    <property type="match status" value="1"/>
</dbReference>
<dbReference type="Gene3D" id="3.10.350.10">
    <property type="entry name" value="LysM domain"/>
    <property type="match status" value="1"/>
</dbReference>
<sequence>MHQQNDSPPAHRALLVLAPGLLALGAAAALVLRATAVAGTTVVWRVDDVVAVSVVVLGALAALWVGLSAAVASLCVLARAAGRTWRAGEHAVERFGPGIVRRALTVLVAAGVGLGAATGAQASAEPAPPAVVTDLGWAPTTQSPEPTGGDTPAEDAALATTGAPADEAPASPPETDPAAQTAGTGGTGAGTTAPAQQAPPTRDATPPARAVGHGPGPSAPSSPAPSATTSATDAAGATAATAAGATTSTVTATVAPAEPSGASPGGTVIVRPGDTLWSLTARHLGDEPTDAEIAAAWPRWYAANAASIGPDPDLLHPGQVLVVPATTDGSTR</sequence>
<protein>
    <submittedName>
        <fullName evidence="5">Nucleoid-associated protein YgaU</fullName>
    </submittedName>
</protein>
<gene>
    <name evidence="5" type="ORF">BKA21_000735</name>
    <name evidence="4" type="ORF">Col01nite_33200</name>
</gene>
<evidence type="ECO:0000259" key="3">
    <source>
        <dbReference type="PROSITE" id="PS51782"/>
    </source>
</evidence>
<evidence type="ECO:0000313" key="4">
    <source>
        <dbReference type="EMBL" id="GIG34161.1"/>
    </source>
</evidence>
<dbReference type="RefSeq" id="WP_140458582.1">
    <property type="nucleotide sequence ID" value="NZ_BAABFI010000019.1"/>
</dbReference>
<dbReference type="CDD" id="cd00118">
    <property type="entry name" value="LysM"/>
    <property type="match status" value="1"/>
</dbReference>
<dbReference type="EMBL" id="BONN01000013">
    <property type="protein sequence ID" value="GIG34161.1"/>
    <property type="molecule type" value="Genomic_DNA"/>
</dbReference>
<evidence type="ECO:0000313" key="6">
    <source>
        <dbReference type="Proteomes" id="UP000577956"/>
    </source>
</evidence>
<evidence type="ECO:0000313" key="5">
    <source>
        <dbReference type="EMBL" id="NYD85186.1"/>
    </source>
</evidence>